<evidence type="ECO:0000256" key="4">
    <source>
        <dbReference type="ARBA" id="ARBA00023136"/>
    </source>
</evidence>
<dbReference type="InterPro" id="IPR050846">
    <property type="entry name" value="TLCD"/>
</dbReference>
<proteinExistence type="predicted"/>
<evidence type="ECO:0000256" key="3">
    <source>
        <dbReference type="ARBA" id="ARBA00022989"/>
    </source>
</evidence>
<protein>
    <recommendedName>
        <fullName evidence="6">TLC domain-containing protein</fullName>
    </recommendedName>
</protein>
<dbReference type="GO" id="GO:0005886">
    <property type="term" value="C:plasma membrane"/>
    <property type="evidence" value="ECO:0007669"/>
    <property type="project" value="TreeGrafter"/>
</dbReference>
<evidence type="ECO:0000313" key="7">
    <source>
        <dbReference type="EMBL" id="CAE0709917.1"/>
    </source>
</evidence>
<gene>
    <name evidence="7" type="ORF">PAUS00366_LOCUS2637</name>
</gene>
<feature type="domain" description="TLC" evidence="6">
    <location>
        <begin position="91"/>
        <end position="295"/>
    </location>
</feature>
<feature type="transmembrane region" description="Helical" evidence="5">
    <location>
        <begin position="40"/>
        <end position="57"/>
    </location>
</feature>
<keyword evidence="4 5" id="KW-0472">Membrane</keyword>
<dbReference type="AlphaFoldDB" id="A0A7S4AB96"/>
<evidence type="ECO:0000256" key="5">
    <source>
        <dbReference type="SAM" id="Phobius"/>
    </source>
</evidence>
<dbReference type="GO" id="GO:0071709">
    <property type="term" value="P:membrane assembly"/>
    <property type="evidence" value="ECO:0007669"/>
    <property type="project" value="TreeGrafter"/>
</dbReference>
<dbReference type="GO" id="GO:0055091">
    <property type="term" value="P:phospholipid homeostasis"/>
    <property type="evidence" value="ECO:0007669"/>
    <property type="project" value="TreeGrafter"/>
</dbReference>
<feature type="transmembrane region" description="Helical" evidence="5">
    <location>
        <begin position="217"/>
        <end position="240"/>
    </location>
</feature>
<dbReference type="GO" id="GO:0097035">
    <property type="term" value="P:regulation of membrane lipid distribution"/>
    <property type="evidence" value="ECO:0007669"/>
    <property type="project" value="TreeGrafter"/>
</dbReference>
<dbReference type="InterPro" id="IPR006634">
    <property type="entry name" value="TLC-dom"/>
</dbReference>
<reference evidence="7" key="1">
    <citation type="submission" date="2021-01" db="EMBL/GenBank/DDBJ databases">
        <authorList>
            <person name="Corre E."/>
            <person name="Pelletier E."/>
            <person name="Niang G."/>
            <person name="Scheremetjew M."/>
            <person name="Finn R."/>
            <person name="Kale V."/>
            <person name="Holt S."/>
            <person name="Cochrane G."/>
            <person name="Meng A."/>
            <person name="Brown T."/>
            <person name="Cohen L."/>
        </authorList>
    </citation>
    <scope>NUCLEOTIDE SEQUENCE</scope>
    <source>
        <strain evidence="7">10249 10 AB</strain>
    </source>
</reference>
<feature type="transmembrane region" description="Helical" evidence="5">
    <location>
        <begin position="271"/>
        <end position="291"/>
    </location>
</feature>
<evidence type="ECO:0000256" key="1">
    <source>
        <dbReference type="ARBA" id="ARBA00004141"/>
    </source>
</evidence>
<dbReference type="PANTHER" id="PTHR13439">
    <property type="entry name" value="CT120 PROTEIN"/>
    <property type="match status" value="1"/>
</dbReference>
<feature type="transmembrane region" description="Helical" evidence="5">
    <location>
        <begin position="159"/>
        <end position="177"/>
    </location>
</feature>
<keyword evidence="2 5" id="KW-0812">Transmembrane</keyword>
<organism evidence="7">
    <name type="scientific">Pseudo-nitzschia australis</name>
    <dbReference type="NCBI Taxonomy" id="44445"/>
    <lineage>
        <taxon>Eukaryota</taxon>
        <taxon>Sar</taxon>
        <taxon>Stramenopiles</taxon>
        <taxon>Ochrophyta</taxon>
        <taxon>Bacillariophyta</taxon>
        <taxon>Bacillariophyceae</taxon>
        <taxon>Bacillariophycidae</taxon>
        <taxon>Bacillariales</taxon>
        <taxon>Bacillariaceae</taxon>
        <taxon>Pseudo-nitzschia</taxon>
    </lineage>
</organism>
<dbReference type="EMBL" id="HBIX01003430">
    <property type="protein sequence ID" value="CAE0709917.1"/>
    <property type="molecule type" value="Transcribed_RNA"/>
</dbReference>
<keyword evidence="3 5" id="KW-1133">Transmembrane helix</keyword>
<comment type="subcellular location">
    <subcellularLocation>
        <location evidence="1">Membrane</location>
        <topology evidence="1">Multi-pass membrane protein</topology>
    </subcellularLocation>
</comment>
<evidence type="ECO:0000259" key="6">
    <source>
        <dbReference type="Pfam" id="PF03798"/>
    </source>
</evidence>
<sequence length="307" mass="34766">MCDPTKIATKSTTDAESGLLLFSIESYKGHGGIPNAKSRFFTVAVLLLILLAIEMSLRQFLSSIKEMHPILEDETSRQILARHIGVDATSCFVVATLGWRARHVAQDFIDAMFRKRKNAMPLAYEGRMFTYHPEAQRVTLFFLSYQLKNTYDTIMWDDGIIFILHHVLTLFTIWGAMQGHAHFYALFYFGVSEISTGSLCLLANFDDEFGVVGLGEAFPMVKVAIGGVFTVLFIICRVLLWSSVSYYYCQDAWNALSGSDPRLEVPGIRNWYRFTFLSLSILSLLQIIWLAEIVRVGKEELQKTGLL</sequence>
<dbReference type="PANTHER" id="PTHR13439:SF4">
    <property type="entry name" value="TLC DOMAIN-CONTAINING PROTEIN"/>
    <property type="match status" value="1"/>
</dbReference>
<feature type="transmembrane region" description="Helical" evidence="5">
    <location>
        <begin position="183"/>
        <end position="205"/>
    </location>
</feature>
<name>A0A7S4AB96_9STRA</name>
<dbReference type="GO" id="GO:0007009">
    <property type="term" value="P:plasma membrane organization"/>
    <property type="evidence" value="ECO:0007669"/>
    <property type="project" value="TreeGrafter"/>
</dbReference>
<evidence type="ECO:0000256" key="2">
    <source>
        <dbReference type="ARBA" id="ARBA00022692"/>
    </source>
</evidence>
<dbReference type="Pfam" id="PF03798">
    <property type="entry name" value="TRAM_LAG1_CLN8"/>
    <property type="match status" value="1"/>
</dbReference>
<accession>A0A7S4AB96</accession>